<dbReference type="HOGENOM" id="CLU_000445_89_3_12"/>
<dbReference type="InterPro" id="IPR050980">
    <property type="entry name" value="2C_sensor_his_kinase"/>
</dbReference>
<evidence type="ECO:0000256" key="3">
    <source>
        <dbReference type="ARBA" id="ARBA00012438"/>
    </source>
</evidence>
<evidence type="ECO:0000256" key="7">
    <source>
        <dbReference type="ARBA" id="ARBA00022777"/>
    </source>
</evidence>
<dbReference type="InterPro" id="IPR036097">
    <property type="entry name" value="HisK_dim/P_sf"/>
</dbReference>
<dbReference type="SMART" id="SM00388">
    <property type="entry name" value="HisKA"/>
    <property type="match status" value="1"/>
</dbReference>
<dbReference type="SUPFAM" id="SSF47384">
    <property type="entry name" value="Homodimeric domain of signal transducing histidine kinase"/>
    <property type="match status" value="1"/>
</dbReference>
<proteinExistence type="predicted"/>
<evidence type="ECO:0000256" key="2">
    <source>
        <dbReference type="ARBA" id="ARBA00004651"/>
    </source>
</evidence>
<dbReference type="PROSITE" id="PS50109">
    <property type="entry name" value="HIS_KIN"/>
    <property type="match status" value="1"/>
</dbReference>
<evidence type="ECO:0000313" key="11">
    <source>
        <dbReference type="EMBL" id="EHQ05989.1"/>
    </source>
</evidence>
<comment type="catalytic activity">
    <reaction evidence="1">
        <text>ATP + protein L-histidine = ADP + protein N-phospho-L-histidine.</text>
        <dbReference type="EC" id="2.7.13.3"/>
    </reaction>
</comment>
<evidence type="ECO:0000256" key="9">
    <source>
        <dbReference type="SAM" id="Phobius"/>
    </source>
</evidence>
<gene>
    <name evidence="11" type="ORF">Lepil_1298</name>
</gene>
<keyword evidence="5" id="KW-0808">Transferase</keyword>
<dbReference type="STRING" id="183.GCA_002009735_02328"/>
<feature type="transmembrane region" description="Helical" evidence="9">
    <location>
        <begin position="12"/>
        <end position="35"/>
    </location>
</feature>
<keyword evidence="4" id="KW-1003">Cell membrane</keyword>
<dbReference type="GO" id="GO:0005886">
    <property type="term" value="C:plasma membrane"/>
    <property type="evidence" value="ECO:0007669"/>
    <property type="project" value="UniProtKB-SubCell"/>
</dbReference>
<keyword evidence="9" id="KW-0472">Membrane</keyword>
<evidence type="ECO:0000256" key="4">
    <source>
        <dbReference type="ARBA" id="ARBA00022475"/>
    </source>
</evidence>
<keyword evidence="6" id="KW-0547">Nucleotide-binding</keyword>
<dbReference type="PANTHER" id="PTHR44936:SF10">
    <property type="entry name" value="SENSOR PROTEIN RSTB"/>
    <property type="match status" value="1"/>
</dbReference>
<dbReference type="Pfam" id="PF00512">
    <property type="entry name" value="HisKA"/>
    <property type="match status" value="1"/>
</dbReference>
<reference evidence="11 12" key="1">
    <citation type="submission" date="2011-10" db="EMBL/GenBank/DDBJ databases">
        <title>The Improved High-Quality Draft genome of Leptonema illini DSM 21528.</title>
        <authorList>
            <consortium name="US DOE Joint Genome Institute (JGI-PGF)"/>
            <person name="Lucas S."/>
            <person name="Copeland A."/>
            <person name="Lapidus A."/>
            <person name="Glavina del Rio T."/>
            <person name="Dalin E."/>
            <person name="Tice H."/>
            <person name="Bruce D."/>
            <person name="Goodwin L."/>
            <person name="Pitluck S."/>
            <person name="Peters L."/>
            <person name="Mikhailova N."/>
            <person name="Held B."/>
            <person name="Kyrpides N."/>
            <person name="Mavromatis K."/>
            <person name="Ivanova N."/>
            <person name="Markowitz V."/>
            <person name="Cheng J.-F."/>
            <person name="Hugenholtz P."/>
            <person name="Woyke T."/>
            <person name="Wu D."/>
            <person name="Gronow S."/>
            <person name="Wellnitz S."/>
            <person name="Brambilla E.-M."/>
            <person name="Klenk H.-P."/>
            <person name="Eisen J.A."/>
        </authorList>
    </citation>
    <scope>NUCLEOTIDE SEQUENCE [LARGE SCALE GENOMIC DNA]</scope>
    <source>
        <strain evidence="11 12">DSM 21528</strain>
    </source>
</reference>
<keyword evidence="7 11" id="KW-0418">Kinase</keyword>
<dbReference type="EC" id="2.7.13.3" evidence="3"/>
<dbReference type="Gene3D" id="3.30.565.10">
    <property type="entry name" value="Histidine kinase-like ATPase, C-terminal domain"/>
    <property type="match status" value="1"/>
</dbReference>
<organism evidence="11 12">
    <name type="scientific">Leptonema illini DSM 21528</name>
    <dbReference type="NCBI Taxonomy" id="929563"/>
    <lineage>
        <taxon>Bacteria</taxon>
        <taxon>Pseudomonadati</taxon>
        <taxon>Spirochaetota</taxon>
        <taxon>Spirochaetia</taxon>
        <taxon>Leptospirales</taxon>
        <taxon>Leptospiraceae</taxon>
        <taxon>Leptonema</taxon>
    </lineage>
</organism>
<dbReference type="CDD" id="cd00082">
    <property type="entry name" value="HisKA"/>
    <property type="match status" value="1"/>
</dbReference>
<dbReference type="Gene3D" id="1.10.287.130">
    <property type="match status" value="1"/>
</dbReference>
<sequence>MKNGTDRVFGHPGLYLGLMFLVISAQLFWWLLFFAEIRFALVHVQDERDRILEMALNGDPGLVAPPYIRLENGRYTVDREVVEARRHERDRNVVMIIAEASFFLAVFGAVSIILVKLYRSERQLAKEQELFLNSFTHELKTPLAAIKLNLQTLKKRPDHAATPELVEGSLREVEILNRRISEILLGGELSSEQSNEKNGAGEGTAFFPILERTIGELHSLIKERNAVITVGWLPPITGRLRSLLPSGSQIPEALVEKVVVDRSGIVQDNLLTLQTLEENPLALEPRELGSVIGELITNALIYSGELARLRILLRQKGRRMQLFFVDNGPGIPYVERKNIFRPMVRLQRQSGFVPGTGMGLANVRALLLRRAGSIRLLPSPEGARFLVEISIKKSTSGAGHEA</sequence>
<keyword evidence="8" id="KW-0067">ATP-binding</keyword>
<dbReference type="GO" id="GO:0005524">
    <property type="term" value="F:ATP binding"/>
    <property type="evidence" value="ECO:0007669"/>
    <property type="project" value="UniProtKB-KW"/>
</dbReference>
<dbReference type="RefSeq" id="WP_002771092.1">
    <property type="nucleotide sequence ID" value="NZ_JH597773.1"/>
</dbReference>
<dbReference type="CDD" id="cd00075">
    <property type="entry name" value="HATPase"/>
    <property type="match status" value="1"/>
</dbReference>
<dbReference type="InterPro" id="IPR036890">
    <property type="entry name" value="HATPase_C_sf"/>
</dbReference>
<dbReference type="GO" id="GO:0000155">
    <property type="term" value="F:phosphorelay sensor kinase activity"/>
    <property type="evidence" value="ECO:0007669"/>
    <property type="project" value="InterPro"/>
</dbReference>
<comment type="subcellular location">
    <subcellularLocation>
        <location evidence="2">Cell membrane</location>
        <topology evidence="2">Multi-pass membrane protein</topology>
    </subcellularLocation>
</comment>
<accession>H2CIJ6</accession>
<dbReference type="PANTHER" id="PTHR44936">
    <property type="entry name" value="SENSOR PROTEIN CREC"/>
    <property type="match status" value="1"/>
</dbReference>
<dbReference type="SUPFAM" id="SSF55874">
    <property type="entry name" value="ATPase domain of HSP90 chaperone/DNA topoisomerase II/histidine kinase"/>
    <property type="match status" value="1"/>
</dbReference>
<keyword evidence="9" id="KW-0812">Transmembrane</keyword>
<name>H2CIJ6_9LEPT</name>
<dbReference type="AlphaFoldDB" id="H2CIJ6"/>
<evidence type="ECO:0000256" key="5">
    <source>
        <dbReference type="ARBA" id="ARBA00022679"/>
    </source>
</evidence>
<dbReference type="EMBL" id="JH597773">
    <property type="protein sequence ID" value="EHQ05989.1"/>
    <property type="molecule type" value="Genomic_DNA"/>
</dbReference>
<feature type="domain" description="Histidine kinase" evidence="10">
    <location>
        <begin position="134"/>
        <end position="393"/>
    </location>
</feature>
<feature type="transmembrane region" description="Helical" evidence="9">
    <location>
        <begin position="93"/>
        <end position="118"/>
    </location>
</feature>
<protein>
    <recommendedName>
        <fullName evidence="3">histidine kinase</fullName>
        <ecNumber evidence="3">2.7.13.3</ecNumber>
    </recommendedName>
</protein>
<keyword evidence="9" id="KW-1133">Transmembrane helix</keyword>
<dbReference type="SMART" id="SM00387">
    <property type="entry name" value="HATPase_c"/>
    <property type="match status" value="1"/>
</dbReference>
<dbReference type="InterPro" id="IPR005467">
    <property type="entry name" value="His_kinase_dom"/>
</dbReference>
<evidence type="ECO:0000259" key="10">
    <source>
        <dbReference type="PROSITE" id="PS50109"/>
    </source>
</evidence>
<evidence type="ECO:0000256" key="1">
    <source>
        <dbReference type="ARBA" id="ARBA00000085"/>
    </source>
</evidence>
<dbReference type="Proteomes" id="UP000005737">
    <property type="component" value="Unassembled WGS sequence"/>
</dbReference>
<dbReference type="Pfam" id="PF02518">
    <property type="entry name" value="HATPase_c"/>
    <property type="match status" value="1"/>
</dbReference>
<evidence type="ECO:0000256" key="6">
    <source>
        <dbReference type="ARBA" id="ARBA00022741"/>
    </source>
</evidence>
<keyword evidence="12" id="KW-1185">Reference proteome</keyword>
<dbReference type="InterPro" id="IPR003594">
    <property type="entry name" value="HATPase_dom"/>
</dbReference>
<evidence type="ECO:0000313" key="12">
    <source>
        <dbReference type="Proteomes" id="UP000005737"/>
    </source>
</evidence>
<dbReference type="InterPro" id="IPR003661">
    <property type="entry name" value="HisK_dim/P_dom"/>
</dbReference>
<evidence type="ECO:0000256" key="8">
    <source>
        <dbReference type="ARBA" id="ARBA00022840"/>
    </source>
</evidence>